<name>A0A7S2DL87_9EUKA</name>
<gene>
    <name evidence="6" type="ORF">CBRE1094_LOCUS18457</name>
</gene>
<feature type="transmembrane region" description="Helical" evidence="5">
    <location>
        <begin position="108"/>
        <end position="130"/>
    </location>
</feature>
<dbReference type="PANTHER" id="PTHR38894">
    <property type="entry name" value="TRANSMEMBRANE PROTEIN"/>
    <property type="match status" value="1"/>
</dbReference>
<evidence type="ECO:0000256" key="1">
    <source>
        <dbReference type="ARBA" id="ARBA00004141"/>
    </source>
</evidence>
<keyword evidence="2 5" id="KW-0812">Transmembrane</keyword>
<feature type="transmembrane region" description="Helical" evidence="5">
    <location>
        <begin position="45"/>
        <end position="63"/>
    </location>
</feature>
<accession>A0A7S2DL87</accession>
<evidence type="ECO:0000256" key="4">
    <source>
        <dbReference type="ARBA" id="ARBA00023136"/>
    </source>
</evidence>
<feature type="transmembrane region" description="Helical" evidence="5">
    <location>
        <begin position="69"/>
        <end position="87"/>
    </location>
</feature>
<dbReference type="PANTHER" id="PTHR38894:SF1">
    <property type="entry name" value="TRANSMEMBRANE PROTEIN"/>
    <property type="match status" value="1"/>
</dbReference>
<evidence type="ECO:0000256" key="3">
    <source>
        <dbReference type="ARBA" id="ARBA00022989"/>
    </source>
</evidence>
<dbReference type="InterPro" id="IPR013714">
    <property type="entry name" value="Golgi_TVP15"/>
</dbReference>
<comment type="subcellular location">
    <subcellularLocation>
        <location evidence="1">Membrane</location>
        <topology evidence="1">Multi-pass membrane protein</topology>
    </subcellularLocation>
</comment>
<keyword evidence="3 5" id="KW-1133">Transmembrane helix</keyword>
<dbReference type="EMBL" id="HBGU01033795">
    <property type="protein sequence ID" value="CAD9457739.1"/>
    <property type="molecule type" value="Transcribed_RNA"/>
</dbReference>
<evidence type="ECO:0000256" key="2">
    <source>
        <dbReference type="ARBA" id="ARBA00022692"/>
    </source>
</evidence>
<proteinExistence type="predicted"/>
<evidence type="ECO:0000313" key="6">
    <source>
        <dbReference type="EMBL" id="CAD9457739.1"/>
    </source>
</evidence>
<dbReference type="Pfam" id="PF08507">
    <property type="entry name" value="COPI_assoc"/>
    <property type="match status" value="1"/>
</dbReference>
<sequence length="197" mass="21044">MDTSSVHSDALNVGRPASAYIPRDNAITRLPLPRLARMMSWGNRANGVLLVVTGVLGLIGAITHDFASALLSIYVGGFGSLLLWYEFGPVDTLRHDCGFMHTYLGRAAFLLLSANLSWTCVHLGLVTAVVTNANAIFSAYVMWVHPAFTEGQVSWTAIHGNVHDQSTEVFVSDSALDPASVSARSSARAAVANPQGF</sequence>
<dbReference type="AlphaFoldDB" id="A0A7S2DL87"/>
<keyword evidence="4 5" id="KW-0472">Membrane</keyword>
<dbReference type="GO" id="GO:0016020">
    <property type="term" value="C:membrane"/>
    <property type="evidence" value="ECO:0007669"/>
    <property type="project" value="UniProtKB-SubCell"/>
</dbReference>
<organism evidence="6">
    <name type="scientific">Haptolina brevifila</name>
    <dbReference type="NCBI Taxonomy" id="156173"/>
    <lineage>
        <taxon>Eukaryota</taxon>
        <taxon>Haptista</taxon>
        <taxon>Haptophyta</taxon>
        <taxon>Prymnesiophyceae</taxon>
        <taxon>Prymnesiales</taxon>
        <taxon>Prymnesiaceae</taxon>
        <taxon>Haptolina</taxon>
    </lineage>
</organism>
<evidence type="ECO:0000256" key="5">
    <source>
        <dbReference type="SAM" id="Phobius"/>
    </source>
</evidence>
<protein>
    <submittedName>
        <fullName evidence="6">Uncharacterized protein</fullName>
    </submittedName>
</protein>
<reference evidence="6" key="1">
    <citation type="submission" date="2021-01" db="EMBL/GenBank/DDBJ databases">
        <authorList>
            <person name="Corre E."/>
            <person name="Pelletier E."/>
            <person name="Niang G."/>
            <person name="Scheremetjew M."/>
            <person name="Finn R."/>
            <person name="Kale V."/>
            <person name="Holt S."/>
            <person name="Cochrane G."/>
            <person name="Meng A."/>
            <person name="Brown T."/>
            <person name="Cohen L."/>
        </authorList>
    </citation>
    <scope>NUCLEOTIDE SEQUENCE</scope>
    <source>
        <strain evidence="6">UTEX LB 985</strain>
    </source>
</reference>